<protein>
    <submittedName>
        <fullName evidence="1">(rape) hypothetical protein</fullName>
    </submittedName>
</protein>
<proteinExistence type="predicted"/>
<gene>
    <name evidence="1" type="ORF">DARMORV10_C04P69450.1</name>
</gene>
<dbReference type="EMBL" id="HG994368">
    <property type="protein sequence ID" value="CAF1871212.1"/>
    <property type="molecule type" value="Genomic_DNA"/>
</dbReference>
<sequence length="69" mass="8214">MAFIIEPNNKTGQDGHNYLLLSNPRLFFFFNLLILNLKTKSSITERHRHAWKFSPEGFRRIKGPELRKQ</sequence>
<dbReference type="Proteomes" id="UP001295469">
    <property type="component" value="Chromosome C04"/>
</dbReference>
<dbReference type="AlphaFoldDB" id="A0A816JJZ7"/>
<reference evidence="1" key="1">
    <citation type="submission" date="2021-01" db="EMBL/GenBank/DDBJ databases">
        <authorList>
            <consortium name="Genoscope - CEA"/>
            <person name="William W."/>
        </authorList>
    </citation>
    <scope>NUCLEOTIDE SEQUENCE</scope>
</reference>
<accession>A0A816JJZ7</accession>
<organism evidence="1">
    <name type="scientific">Brassica napus</name>
    <name type="common">Rape</name>
    <dbReference type="NCBI Taxonomy" id="3708"/>
    <lineage>
        <taxon>Eukaryota</taxon>
        <taxon>Viridiplantae</taxon>
        <taxon>Streptophyta</taxon>
        <taxon>Embryophyta</taxon>
        <taxon>Tracheophyta</taxon>
        <taxon>Spermatophyta</taxon>
        <taxon>Magnoliopsida</taxon>
        <taxon>eudicotyledons</taxon>
        <taxon>Gunneridae</taxon>
        <taxon>Pentapetalae</taxon>
        <taxon>rosids</taxon>
        <taxon>malvids</taxon>
        <taxon>Brassicales</taxon>
        <taxon>Brassicaceae</taxon>
        <taxon>Brassiceae</taxon>
        <taxon>Brassica</taxon>
    </lineage>
</organism>
<evidence type="ECO:0000313" key="1">
    <source>
        <dbReference type="EMBL" id="CAF1871212.1"/>
    </source>
</evidence>
<name>A0A816JJZ7_BRANA</name>